<comment type="subcellular location">
    <subcellularLocation>
        <location evidence="1 9">Cell inner membrane</location>
        <topology evidence="1 9">Multi-pass membrane protein</topology>
    </subcellularLocation>
</comment>
<evidence type="ECO:0000256" key="1">
    <source>
        <dbReference type="ARBA" id="ARBA00004429"/>
    </source>
</evidence>
<evidence type="ECO:0000256" key="10">
    <source>
        <dbReference type="SAM" id="Phobius"/>
    </source>
</evidence>
<dbReference type="GO" id="GO:0005886">
    <property type="term" value="C:plasma membrane"/>
    <property type="evidence" value="ECO:0007669"/>
    <property type="project" value="UniProtKB-SubCell"/>
</dbReference>
<evidence type="ECO:0000259" key="11">
    <source>
        <dbReference type="Pfam" id="PF00482"/>
    </source>
</evidence>
<keyword evidence="6 9" id="KW-0812">Transmembrane</keyword>
<keyword evidence="7 10" id="KW-1133">Transmembrane helix</keyword>
<dbReference type="EMBL" id="LICA01000092">
    <property type="protein sequence ID" value="KRO95351.1"/>
    <property type="molecule type" value="Genomic_DNA"/>
</dbReference>
<name>A0A0R2U754_9GAMM</name>
<evidence type="ECO:0000256" key="6">
    <source>
        <dbReference type="ARBA" id="ARBA00022692"/>
    </source>
</evidence>
<dbReference type="InterPro" id="IPR001992">
    <property type="entry name" value="T2SS_GspF/T4SS_PilC_CS"/>
</dbReference>
<evidence type="ECO:0000256" key="4">
    <source>
        <dbReference type="ARBA" id="ARBA00022475"/>
    </source>
</evidence>
<feature type="non-terminal residue" evidence="12">
    <location>
        <position position="270"/>
    </location>
</feature>
<dbReference type="PANTHER" id="PTHR30012">
    <property type="entry name" value="GENERAL SECRETION PATHWAY PROTEIN"/>
    <property type="match status" value="1"/>
</dbReference>
<evidence type="ECO:0000256" key="8">
    <source>
        <dbReference type="ARBA" id="ARBA00023136"/>
    </source>
</evidence>
<feature type="transmembrane region" description="Helical" evidence="10">
    <location>
        <begin position="172"/>
        <end position="194"/>
    </location>
</feature>
<dbReference type="InterPro" id="IPR042094">
    <property type="entry name" value="T2SS_GspF_sf"/>
</dbReference>
<keyword evidence="8 10" id="KW-0472">Membrane</keyword>
<evidence type="ECO:0000256" key="2">
    <source>
        <dbReference type="ARBA" id="ARBA00005745"/>
    </source>
</evidence>
<keyword evidence="3 9" id="KW-0813">Transport</keyword>
<comment type="caution">
    <text evidence="12">The sequence shown here is derived from an EMBL/GenBank/DDBJ whole genome shotgun (WGS) entry which is preliminary data.</text>
</comment>
<dbReference type="PROSITE" id="PS00874">
    <property type="entry name" value="T2SP_F"/>
    <property type="match status" value="1"/>
</dbReference>
<keyword evidence="5" id="KW-0997">Cell inner membrane</keyword>
<dbReference type="PANTHER" id="PTHR30012:SF7">
    <property type="entry name" value="PROTEIN TRANSPORT PROTEIN HOFC HOMOLOG"/>
    <property type="match status" value="1"/>
</dbReference>
<reference evidence="12 13" key="1">
    <citation type="submission" date="2015-10" db="EMBL/GenBank/DDBJ databases">
        <title>Metagenome-Assembled Genomes uncover a global brackish microbiome.</title>
        <authorList>
            <person name="Hugerth L.W."/>
            <person name="Larsson J."/>
            <person name="Alneberg J."/>
            <person name="Lindh M.V."/>
            <person name="Legrand C."/>
            <person name="Pinhassi J."/>
            <person name="Andersson A.F."/>
        </authorList>
    </citation>
    <scope>NUCLEOTIDE SEQUENCE [LARGE SCALE GENOMIC DNA]</scope>
    <source>
        <strain evidence="12">BACL26 MAG-121220-bin70</strain>
    </source>
</reference>
<dbReference type="Gene3D" id="1.20.81.30">
    <property type="entry name" value="Type II secretion system (T2SS), domain F"/>
    <property type="match status" value="1"/>
</dbReference>
<sequence>MSGNSNLKIYLYRGKDRSGQKVSGSVSAKNLDSAKGLVRQLGVAANQVKKKRPSIAFSRRSKKITPNEVAILSRQLATMIRAGLPLIKSFEVAAESTTQAHIKELVMSLHINVSAGNTFSEALSKHPDAFDELYCNLVAAGEISGTLDIMLERGSIFQEKAILLRAKIKKALTYPITVMVVAAVVTAIMLIKVVPSFQTSFASFSAELPAFTLAVVALSEVVQESWMWVLALIGATVIAFKVAKARSETFLYFLHRHSLKIPVVGNIIFI</sequence>
<feature type="transmembrane region" description="Helical" evidence="10">
    <location>
        <begin position="225"/>
        <end position="243"/>
    </location>
</feature>
<comment type="similarity">
    <text evidence="2 9">Belongs to the GSP F family.</text>
</comment>
<evidence type="ECO:0000313" key="13">
    <source>
        <dbReference type="Proteomes" id="UP000051213"/>
    </source>
</evidence>
<gene>
    <name evidence="12" type="ORF">ABS24_01905</name>
</gene>
<dbReference type="Proteomes" id="UP000051213">
    <property type="component" value="Unassembled WGS sequence"/>
</dbReference>
<dbReference type="InterPro" id="IPR018076">
    <property type="entry name" value="T2SS_GspF_dom"/>
</dbReference>
<dbReference type="AlphaFoldDB" id="A0A0R2U754"/>
<organism evidence="12 13">
    <name type="scientific">SAR92 bacterium BACL26 MAG-121220-bin70</name>
    <dbReference type="NCBI Taxonomy" id="1655626"/>
    <lineage>
        <taxon>Bacteria</taxon>
        <taxon>Pseudomonadati</taxon>
        <taxon>Pseudomonadota</taxon>
        <taxon>Gammaproteobacteria</taxon>
        <taxon>Cellvibrionales</taxon>
        <taxon>Porticoccaceae</taxon>
        <taxon>SAR92 clade</taxon>
    </lineage>
</organism>
<feature type="domain" description="Type II secretion system protein GspF" evidence="11">
    <location>
        <begin position="73"/>
        <end position="195"/>
    </location>
</feature>
<dbReference type="GO" id="GO:0015628">
    <property type="term" value="P:protein secretion by the type II secretion system"/>
    <property type="evidence" value="ECO:0007669"/>
    <property type="project" value="TreeGrafter"/>
</dbReference>
<proteinExistence type="inferred from homology"/>
<accession>A0A0R2U754</accession>
<keyword evidence="4" id="KW-1003">Cell membrane</keyword>
<dbReference type="InterPro" id="IPR003004">
    <property type="entry name" value="GspF/PilC"/>
</dbReference>
<evidence type="ECO:0000256" key="5">
    <source>
        <dbReference type="ARBA" id="ARBA00022519"/>
    </source>
</evidence>
<evidence type="ECO:0000256" key="9">
    <source>
        <dbReference type="RuleBase" id="RU003923"/>
    </source>
</evidence>
<protein>
    <recommendedName>
        <fullName evidence="11">Type II secretion system protein GspF domain-containing protein</fullName>
    </recommendedName>
</protein>
<evidence type="ECO:0000313" key="12">
    <source>
        <dbReference type="EMBL" id="KRO95351.1"/>
    </source>
</evidence>
<dbReference type="Pfam" id="PF00482">
    <property type="entry name" value="T2SSF"/>
    <property type="match status" value="1"/>
</dbReference>
<dbReference type="FunFam" id="1.20.81.30:FF:000001">
    <property type="entry name" value="Type II secretion system protein F"/>
    <property type="match status" value="1"/>
</dbReference>
<dbReference type="PRINTS" id="PR00812">
    <property type="entry name" value="BCTERIALGSPF"/>
</dbReference>
<evidence type="ECO:0000256" key="7">
    <source>
        <dbReference type="ARBA" id="ARBA00022989"/>
    </source>
</evidence>
<evidence type="ECO:0000256" key="3">
    <source>
        <dbReference type="ARBA" id="ARBA00022448"/>
    </source>
</evidence>